<dbReference type="RefSeq" id="WP_073249508.1">
    <property type="nucleotide sequence ID" value="NZ_FQVG01000045.1"/>
</dbReference>
<accession>A0A1M5A0B0</accession>
<dbReference type="InterPro" id="IPR036452">
    <property type="entry name" value="Ribo_hydro-like"/>
</dbReference>
<dbReference type="GO" id="GO:0006152">
    <property type="term" value="P:purine nucleoside catabolic process"/>
    <property type="evidence" value="ECO:0007669"/>
    <property type="project" value="TreeGrafter"/>
</dbReference>
<protein>
    <submittedName>
        <fullName evidence="4">Pyrimidine-specific ribonucleoside hydrolase</fullName>
    </submittedName>
</protein>
<evidence type="ECO:0000256" key="2">
    <source>
        <dbReference type="ARBA" id="ARBA00023295"/>
    </source>
</evidence>
<organism evidence="4 5">
    <name type="scientific">Caloramator proteoclasticus DSM 10124</name>
    <dbReference type="NCBI Taxonomy" id="1121262"/>
    <lineage>
        <taxon>Bacteria</taxon>
        <taxon>Bacillati</taxon>
        <taxon>Bacillota</taxon>
        <taxon>Clostridia</taxon>
        <taxon>Eubacteriales</taxon>
        <taxon>Clostridiaceae</taxon>
        <taxon>Caloramator</taxon>
    </lineage>
</organism>
<dbReference type="GO" id="GO:0008477">
    <property type="term" value="F:purine nucleosidase activity"/>
    <property type="evidence" value="ECO:0007669"/>
    <property type="project" value="TreeGrafter"/>
</dbReference>
<sequence>MKIPVIIDCDPGIDDAIAIFMALASDKLNVRAITTVAGNVSIDKTTNNALKLTEYIGCDVKIAKGASEPLSGKKIHAEFVHGESGLGVFKIPDAMKQIYYKNAYDTIYEEALILEDKLQIIALGPLTNIAITILKYPEVKSKIQHITLMGGSAGYGNHTPAAEFNIYADPEAAKIVFESGIPITMVGLDATNKAYLTEEDLKEIKSFNNRASEFTFCTMMEFLKFCRKYGYDGALMHDPTAVAVVLDESFIKKQHLRVDIETKGEFTRGKTVVDIYKISGKEPNAYVVLDVDRVKFVEIVKGLLKKYTE</sequence>
<dbReference type="PANTHER" id="PTHR12304">
    <property type="entry name" value="INOSINE-URIDINE PREFERRING NUCLEOSIDE HYDROLASE"/>
    <property type="match status" value="1"/>
</dbReference>
<reference evidence="5" key="1">
    <citation type="submission" date="2016-11" db="EMBL/GenBank/DDBJ databases">
        <authorList>
            <person name="Varghese N."/>
            <person name="Submissions S."/>
        </authorList>
    </citation>
    <scope>NUCLEOTIDE SEQUENCE [LARGE SCALE GENOMIC DNA]</scope>
    <source>
        <strain evidence="5">DSM 10124</strain>
    </source>
</reference>
<evidence type="ECO:0000313" key="4">
    <source>
        <dbReference type="EMBL" id="SHF23654.1"/>
    </source>
</evidence>
<keyword evidence="1 4" id="KW-0378">Hydrolase</keyword>
<evidence type="ECO:0000259" key="3">
    <source>
        <dbReference type="Pfam" id="PF01156"/>
    </source>
</evidence>
<dbReference type="EMBL" id="FQVG01000045">
    <property type="protein sequence ID" value="SHF23654.1"/>
    <property type="molecule type" value="Genomic_DNA"/>
</dbReference>
<name>A0A1M5A0B0_9CLOT</name>
<dbReference type="InterPro" id="IPR015910">
    <property type="entry name" value="I/U_nuclsd_hydro_CS"/>
</dbReference>
<dbReference type="GO" id="GO:0005829">
    <property type="term" value="C:cytosol"/>
    <property type="evidence" value="ECO:0007669"/>
    <property type="project" value="TreeGrafter"/>
</dbReference>
<dbReference type="InterPro" id="IPR023186">
    <property type="entry name" value="IUNH"/>
</dbReference>
<keyword evidence="2" id="KW-0326">Glycosidase</keyword>
<feature type="domain" description="Inosine/uridine-preferring nucleoside hydrolase" evidence="3">
    <location>
        <begin position="5"/>
        <end position="297"/>
    </location>
</feature>
<dbReference type="CDD" id="cd02651">
    <property type="entry name" value="nuc_hydro_IU_UC_XIUA"/>
    <property type="match status" value="1"/>
</dbReference>
<dbReference type="Pfam" id="PF01156">
    <property type="entry name" value="IU_nuc_hydro"/>
    <property type="match status" value="1"/>
</dbReference>
<proteinExistence type="predicted"/>
<dbReference type="Gene3D" id="3.90.245.10">
    <property type="entry name" value="Ribonucleoside hydrolase-like"/>
    <property type="match status" value="1"/>
</dbReference>
<keyword evidence="5" id="KW-1185">Reference proteome</keyword>
<dbReference type="SUPFAM" id="SSF53590">
    <property type="entry name" value="Nucleoside hydrolase"/>
    <property type="match status" value="1"/>
</dbReference>
<dbReference type="GO" id="GO:0045437">
    <property type="term" value="F:uridine nucleosidase activity"/>
    <property type="evidence" value="ECO:0007669"/>
    <property type="project" value="UniProtKB-ARBA"/>
</dbReference>
<gene>
    <name evidence="4" type="ORF">SAMN02746091_02060</name>
</gene>
<dbReference type="InterPro" id="IPR001910">
    <property type="entry name" value="Inosine/uridine_hydrolase_dom"/>
</dbReference>
<evidence type="ECO:0000313" key="5">
    <source>
        <dbReference type="Proteomes" id="UP000184423"/>
    </source>
</evidence>
<dbReference type="AlphaFoldDB" id="A0A1M5A0B0"/>
<dbReference type="Proteomes" id="UP000184423">
    <property type="component" value="Unassembled WGS sequence"/>
</dbReference>
<dbReference type="PANTHER" id="PTHR12304:SF4">
    <property type="entry name" value="URIDINE NUCLEOSIDASE"/>
    <property type="match status" value="1"/>
</dbReference>
<dbReference type="PROSITE" id="PS01247">
    <property type="entry name" value="IUNH"/>
    <property type="match status" value="1"/>
</dbReference>
<evidence type="ECO:0000256" key="1">
    <source>
        <dbReference type="ARBA" id="ARBA00022801"/>
    </source>
</evidence>